<evidence type="ECO:0000259" key="3">
    <source>
        <dbReference type="Pfam" id="PF00144"/>
    </source>
</evidence>
<dbReference type="EMBL" id="BPQH01000002">
    <property type="protein sequence ID" value="GJD48279.1"/>
    <property type="molecule type" value="Genomic_DNA"/>
</dbReference>
<sequence>MARHSEPYCPGPDAGWEPVDPRAAGFDAGRLAGAIAFAEAHESPWPRSLHHPDGRYVGLVEWNESGPWSEIVGPVRERGGPAGVILARGRRVAAWGDTARADMTFSVAKSVLAVLAGLAFDDGLIPDVDEAVRARVPGPLLEGAHNAGVTWRHLLHQSSEWQGTLFGKSDQVDHFRQVGPGADNSRKGERRRLNAPGTHYEYNDVRVNLLAYCLTMRFGRALPEVLRERIMDPIAASPDWEWHGYRNAWTEIGGRPVQSVPGGGHWGGGLFIGALDLARFGLLIARGGAWGGRRLLSEAWIRAMLTPSRTQPGYGYLWWLNRGEAARPELPAAAFSALGAGANMIWVDPDHELVVVVRWIDKAALDPFLARVVAARRP</sequence>
<evidence type="ECO:0000313" key="5">
    <source>
        <dbReference type="Proteomes" id="UP001055167"/>
    </source>
</evidence>
<proteinExistence type="predicted"/>
<feature type="region of interest" description="Disordered" evidence="2">
    <location>
        <begin position="1"/>
        <end position="20"/>
    </location>
</feature>
<dbReference type="PANTHER" id="PTHR43283">
    <property type="entry name" value="BETA-LACTAMASE-RELATED"/>
    <property type="match status" value="1"/>
</dbReference>
<dbReference type="InterPro" id="IPR050789">
    <property type="entry name" value="Diverse_Enzym_Activities"/>
</dbReference>
<dbReference type="Gene3D" id="3.40.710.10">
    <property type="entry name" value="DD-peptidase/beta-lactamase superfamily"/>
    <property type="match status" value="1"/>
</dbReference>
<evidence type="ECO:0000256" key="2">
    <source>
        <dbReference type="SAM" id="MobiDB-lite"/>
    </source>
</evidence>
<name>A0ABQ4QTK0_9HYPH</name>
<dbReference type="InterPro" id="IPR012338">
    <property type="entry name" value="Beta-lactam/transpept-like"/>
</dbReference>
<organism evidence="4 5">
    <name type="scientific">Methylobacterium crusticola</name>
    <dbReference type="NCBI Taxonomy" id="1697972"/>
    <lineage>
        <taxon>Bacteria</taxon>
        <taxon>Pseudomonadati</taxon>
        <taxon>Pseudomonadota</taxon>
        <taxon>Alphaproteobacteria</taxon>
        <taxon>Hyphomicrobiales</taxon>
        <taxon>Methylobacteriaceae</taxon>
        <taxon>Methylobacterium</taxon>
    </lineage>
</organism>
<protein>
    <recommendedName>
        <fullName evidence="3">Beta-lactamase-related domain-containing protein</fullName>
    </recommendedName>
</protein>
<feature type="domain" description="Beta-lactamase-related" evidence="3">
    <location>
        <begin position="104"/>
        <end position="357"/>
    </location>
</feature>
<dbReference type="Proteomes" id="UP001055167">
    <property type="component" value="Unassembled WGS sequence"/>
</dbReference>
<dbReference type="Pfam" id="PF00144">
    <property type="entry name" value="Beta-lactamase"/>
    <property type="match status" value="1"/>
</dbReference>
<dbReference type="RefSeq" id="WP_128562930.1">
    <property type="nucleotide sequence ID" value="NZ_BPQH01000002.1"/>
</dbReference>
<evidence type="ECO:0000313" key="4">
    <source>
        <dbReference type="EMBL" id="GJD48279.1"/>
    </source>
</evidence>
<reference evidence="4" key="2">
    <citation type="submission" date="2021-08" db="EMBL/GenBank/DDBJ databases">
        <authorList>
            <person name="Tani A."/>
            <person name="Ola A."/>
            <person name="Ogura Y."/>
            <person name="Katsura K."/>
            <person name="Hayashi T."/>
        </authorList>
    </citation>
    <scope>NUCLEOTIDE SEQUENCE</scope>
    <source>
        <strain evidence="4">KCTC 52305</strain>
    </source>
</reference>
<dbReference type="PANTHER" id="PTHR43283:SF11">
    <property type="entry name" value="BETA-LACTAMASE-RELATED DOMAIN-CONTAINING PROTEIN"/>
    <property type="match status" value="1"/>
</dbReference>
<keyword evidence="1" id="KW-0378">Hydrolase</keyword>
<keyword evidence="5" id="KW-1185">Reference proteome</keyword>
<dbReference type="SUPFAM" id="SSF56601">
    <property type="entry name" value="beta-lactamase/transpeptidase-like"/>
    <property type="match status" value="1"/>
</dbReference>
<dbReference type="InterPro" id="IPR001466">
    <property type="entry name" value="Beta-lactam-related"/>
</dbReference>
<comment type="caution">
    <text evidence="4">The sequence shown here is derived from an EMBL/GenBank/DDBJ whole genome shotgun (WGS) entry which is preliminary data.</text>
</comment>
<accession>A0ABQ4QTK0</accession>
<gene>
    <name evidence="4" type="ORF">OPKNFCMD_0996</name>
</gene>
<evidence type="ECO:0000256" key="1">
    <source>
        <dbReference type="ARBA" id="ARBA00022801"/>
    </source>
</evidence>
<reference evidence="4" key="1">
    <citation type="journal article" date="2021" name="Front. Microbiol.">
        <title>Comprehensive Comparative Genomics and Phenotyping of Methylobacterium Species.</title>
        <authorList>
            <person name="Alessa O."/>
            <person name="Ogura Y."/>
            <person name="Fujitani Y."/>
            <person name="Takami H."/>
            <person name="Hayashi T."/>
            <person name="Sahin N."/>
            <person name="Tani A."/>
        </authorList>
    </citation>
    <scope>NUCLEOTIDE SEQUENCE</scope>
    <source>
        <strain evidence="4">KCTC 52305</strain>
    </source>
</reference>